<gene>
    <name evidence="1" type="ORF">ACI1P1_25500</name>
</gene>
<dbReference type="EMBL" id="JBJURJ010000020">
    <property type="protein sequence ID" value="MFM9331660.1"/>
    <property type="molecule type" value="Genomic_DNA"/>
</dbReference>
<accession>A0ACC7P5U9</accession>
<evidence type="ECO:0000313" key="2">
    <source>
        <dbReference type="Proteomes" id="UP001631969"/>
    </source>
</evidence>
<evidence type="ECO:0000313" key="1">
    <source>
        <dbReference type="EMBL" id="MFM9331660.1"/>
    </source>
</evidence>
<sequence length="124" mass="13764">MISFYNSLPWPIYLLVSIGLGTFLVQCFLRNSKKYSILVSAGIILLSISSILAGVVRVFYLLNIKWHLNLIESSPLVGVIGLPLLFVGGYLKTKDDPEKNRIILICTTIASICILMIAFVIIFS</sequence>
<proteinExistence type="predicted"/>
<reference evidence="1" key="1">
    <citation type="submission" date="2024-12" db="EMBL/GenBank/DDBJ databases">
        <authorList>
            <person name="Wu N."/>
        </authorList>
    </citation>
    <scope>NUCLEOTIDE SEQUENCE</scope>
    <source>
        <strain evidence="1">P15</strain>
    </source>
</reference>
<keyword evidence="2" id="KW-1185">Reference proteome</keyword>
<name>A0ACC7P5U9_9BACL</name>
<comment type="caution">
    <text evidence="1">The sequence shown here is derived from an EMBL/GenBank/DDBJ whole genome shotgun (WGS) entry which is preliminary data.</text>
</comment>
<protein>
    <submittedName>
        <fullName evidence="1">Uncharacterized protein</fullName>
    </submittedName>
</protein>
<organism evidence="1 2">
    <name type="scientific">Paenibacillus mesotrionivorans</name>
    <dbReference type="NCBI Taxonomy" id="3160968"/>
    <lineage>
        <taxon>Bacteria</taxon>
        <taxon>Bacillati</taxon>
        <taxon>Bacillota</taxon>
        <taxon>Bacilli</taxon>
        <taxon>Bacillales</taxon>
        <taxon>Paenibacillaceae</taxon>
        <taxon>Paenibacillus</taxon>
    </lineage>
</organism>
<dbReference type="Proteomes" id="UP001631969">
    <property type="component" value="Unassembled WGS sequence"/>
</dbReference>